<dbReference type="OrthoDB" id="9763654at2"/>
<feature type="transmembrane region" description="Helical" evidence="5">
    <location>
        <begin position="117"/>
        <end position="138"/>
    </location>
</feature>
<protein>
    <submittedName>
        <fullName evidence="6">Uncharacterized protein</fullName>
    </submittedName>
</protein>
<keyword evidence="4 5" id="KW-0472">Membrane</keyword>
<evidence type="ECO:0000256" key="4">
    <source>
        <dbReference type="ARBA" id="ARBA00023136"/>
    </source>
</evidence>
<evidence type="ECO:0000313" key="6">
    <source>
        <dbReference type="EMBL" id="SHE37139.1"/>
    </source>
</evidence>
<feature type="transmembrane region" description="Helical" evidence="5">
    <location>
        <begin position="216"/>
        <end position="234"/>
    </location>
</feature>
<dbReference type="PANTHER" id="PTHR39344:SF1">
    <property type="entry name" value="UPF0182 PROTEIN SLL1060"/>
    <property type="match status" value="1"/>
</dbReference>
<gene>
    <name evidence="6" type="ORF">SAMN02745225_00443</name>
</gene>
<organism evidence="6 7">
    <name type="scientific">Ferrithrix thermotolerans DSM 19514</name>
    <dbReference type="NCBI Taxonomy" id="1121881"/>
    <lineage>
        <taxon>Bacteria</taxon>
        <taxon>Bacillati</taxon>
        <taxon>Actinomycetota</taxon>
        <taxon>Acidimicrobiia</taxon>
        <taxon>Acidimicrobiales</taxon>
        <taxon>Acidimicrobiaceae</taxon>
        <taxon>Ferrithrix</taxon>
    </lineage>
</organism>
<dbReference type="EMBL" id="FQUL01000003">
    <property type="protein sequence ID" value="SHE37139.1"/>
    <property type="molecule type" value="Genomic_DNA"/>
</dbReference>
<evidence type="ECO:0000256" key="1">
    <source>
        <dbReference type="ARBA" id="ARBA00022475"/>
    </source>
</evidence>
<keyword evidence="7" id="KW-1185">Reference proteome</keyword>
<proteinExistence type="predicted"/>
<dbReference type="Pfam" id="PF03699">
    <property type="entry name" value="UPF0182"/>
    <property type="match status" value="1"/>
</dbReference>
<reference evidence="7" key="1">
    <citation type="submission" date="2016-11" db="EMBL/GenBank/DDBJ databases">
        <authorList>
            <person name="Varghese N."/>
            <person name="Submissions S."/>
        </authorList>
    </citation>
    <scope>NUCLEOTIDE SEQUENCE [LARGE SCALE GENOMIC DNA]</scope>
    <source>
        <strain evidence="7">DSM 19514</strain>
    </source>
</reference>
<keyword evidence="2 5" id="KW-0812">Transmembrane</keyword>
<keyword evidence="3 5" id="KW-1133">Transmembrane helix</keyword>
<dbReference type="GO" id="GO:0005576">
    <property type="term" value="C:extracellular region"/>
    <property type="evidence" value="ECO:0007669"/>
    <property type="project" value="TreeGrafter"/>
</dbReference>
<dbReference type="RefSeq" id="WP_143146335.1">
    <property type="nucleotide sequence ID" value="NZ_FQUL01000003.1"/>
</dbReference>
<evidence type="ECO:0000256" key="5">
    <source>
        <dbReference type="SAM" id="Phobius"/>
    </source>
</evidence>
<feature type="transmembrane region" description="Helical" evidence="5">
    <location>
        <begin position="62"/>
        <end position="86"/>
    </location>
</feature>
<name>A0A1M4SY74_9ACTN</name>
<dbReference type="Proteomes" id="UP000184295">
    <property type="component" value="Unassembled WGS sequence"/>
</dbReference>
<dbReference type="InterPro" id="IPR005372">
    <property type="entry name" value="UPF0182"/>
</dbReference>
<dbReference type="PANTHER" id="PTHR39344">
    <property type="entry name" value="UPF0182 PROTEIN SLL1060"/>
    <property type="match status" value="1"/>
</dbReference>
<dbReference type="STRING" id="1121881.SAMN02745225_00443"/>
<evidence type="ECO:0000256" key="2">
    <source>
        <dbReference type="ARBA" id="ARBA00022692"/>
    </source>
</evidence>
<accession>A0A1M4SY74</accession>
<feature type="transmembrane region" description="Helical" evidence="5">
    <location>
        <begin position="20"/>
        <end position="42"/>
    </location>
</feature>
<keyword evidence="1" id="KW-1003">Cell membrane</keyword>
<dbReference type="AlphaFoldDB" id="A0A1M4SY74"/>
<sequence length="976" mass="105860">MRVPGDIVQRRGDSSKRQVVIVLVVAALVVLILSLRGIAVFYTDYLWFRSINLSVVWRNTLFAKLELAGAFTVGFFVLSLISLTIADKMQTQVPPVDANKDELVARYGQSKERHPRLLRVLASLVAALIVGSGASAQWKSFILFQHSVPFHKVDPQFHMDYSFFVFKLPFLMFLVRWSFLALVIIFILTTGLYYLNGNIRSQGRAPRVSPKVKAHMSVLLALLAIVKAYGYYLQRFQLDTSTSGYVEGAAYTDVHALLPALTLLVFISLGAGVLFVINIRRQGWVLPLIGLGLWAFLSLVLGAIYPAIIQQFVVQPAQGTKELPYIARNIEATRYGMSLENVQTQNYNASQNISGQGIRAYAKTLAGVRLWDASVALPTFDKLQDIRSYYHFNSLAVDDYSIDGTKTPIILGIRQLNSSNLPSQSWVNLHLQYTHGYGAVVAPANKVNSDGNPNFLLANLPPSAQSGAPSLTQPQVYYSLNNPGYVIANSRQPEIDYQVPSGLSVETHYAGSGGVRLSSTLIKAAFALRYGDINILISSLVDTNSRLMLRRDIQVEAQDAAPFLKFGSNPYPVIANGSIYWVQNAYTTTSQLPYGQAADVSNLSPSSGLNAYFNYVRNSVKVVTNAYTGQMTFYVSDPRDPIIRAYEAEFPGVFKPMSQMSQALRSHMRYPEDLFVVQSTMYGKYHVTNASNFYSAGSAWTLSPNPGNGSPSAALSQTVTTNAAGFPVSSQISAMPPLYEQLTLPNSDEPHFGIVEAFVPISQTQVQQNLTAVMVGLSDGGTNQRLVSLVTPSGEQIDGPGLAAARITAQTAISQEISLLDQHGSQVQLGSLMIVPLGQNLMYVRPLYVASTQNQLPEIKQVIVVYGTQVAMEPTLAGALNDIFGVNIPGVQGYNQVAAASQGNGSSTSQSVPVTPVAGEKSSSVISKAANLYLQAQAALKSGNLALYQQDIDAIGALLGVNNSSTSSTTSTTLPG</sequence>
<evidence type="ECO:0000256" key="3">
    <source>
        <dbReference type="ARBA" id="ARBA00022989"/>
    </source>
</evidence>
<evidence type="ECO:0000313" key="7">
    <source>
        <dbReference type="Proteomes" id="UP000184295"/>
    </source>
</evidence>
<dbReference type="GO" id="GO:0016020">
    <property type="term" value="C:membrane"/>
    <property type="evidence" value="ECO:0007669"/>
    <property type="project" value="InterPro"/>
</dbReference>
<feature type="transmembrane region" description="Helical" evidence="5">
    <location>
        <begin position="170"/>
        <end position="195"/>
    </location>
</feature>
<feature type="transmembrane region" description="Helical" evidence="5">
    <location>
        <begin position="254"/>
        <end position="277"/>
    </location>
</feature>
<feature type="transmembrane region" description="Helical" evidence="5">
    <location>
        <begin position="284"/>
        <end position="308"/>
    </location>
</feature>